<organism evidence="1 2">
    <name type="scientific">Alkaliphilus peptidifermentans DSM 18978</name>
    <dbReference type="NCBI Taxonomy" id="1120976"/>
    <lineage>
        <taxon>Bacteria</taxon>
        <taxon>Bacillati</taxon>
        <taxon>Bacillota</taxon>
        <taxon>Clostridia</taxon>
        <taxon>Peptostreptococcales</taxon>
        <taxon>Natronincolaceae</taxon>
        <taxon>Alkaliphilus</taxon>
    </lineage>
</organism>
<protein>
    <submittedName>
        <fullName evidence="1">Uncharacterized protein</fullName>
    </submittedName>
</protein>
<accession>A0A1G5GFG1</accession>
<evidence type="ECO:0000313" key="1">
    <source>
        <dbReference type="EMBL" id="SCY50312.1"/>
    </source>
</evidence>
<dbReference type="AlphaFoldDB" id="A0A1G5GFG1"/>
<dbReference type="EMBL" id="FMUS01000009">
    <property type="protein sequence ID" value="SCY50312.1"/>
    <property type="molecule type" value="Genomic_DNA"/>
</dbReference>
<keyword evidence="2" id="KW-1185">Reference proteome</keyword>
<dbReference type="RefSeq" id="WP_091542207.1">
    <property type="nucleotide sequence ID" value="NZ_FMUS01000009.1"/>
</dbReference>
<reference evidence="1 2" key="1">
    <citation type="submission" date="2016-10" db="EMBL/GenBank/DDBJ databases">
        <authorList>
            <person name="de Groot N.N."/>
        </authorList>
    </citation>
    <scope>NUCLEOTIDE SEQUENCE [LARGE SCALE GENOMIC DNA]</scope>
    <source>
        <strain evidence="1 2">DSM 18978</strain>
    </source>
</reference>
<name>A0A1G5GFG1_9FIRM</name>
<evidence type="ECO:0000313" key="2">
    <source>
        <dbReference type="Proteomes" id="UP000198636"/>
    </source>
</evidence>
<gene>
    <name evidence="1" type="ORF">SAMN03080606_01672</name>
</gene>
<dbReference type="Proteomes" id="UP000198636">
    <property type="component" value="Unassembled WGS sequence"/>
</dbReference>
<proteinExistence type="predicted"/>
<dbReference type="STRING" id="1120976.SAMN03080606_01672"/>
<sequence length="62" mass="7164">MENKSDYIKFTTGQFEVSTGIDLKWDAGDLMKELAIIKNNDMITNEEKKAFVEAAIKKYWSD</sequence>